<keyword evidence="3" id="KW-1185">Reference proteome</keyword>
<evidence type="ECO:0000256" key="1">
    <source>
        <dbReference type="SAM" id="Phobius"/>
    </source>
</evidence>
<feature type="transmembrane region" description="Helical" evidence="1">
    <location>
        <begin position="82"/>
        <end position="101"/>
    </location>
</feature>
<evidence type="ECO:0000313" key="3">
    <source>
        <dbReference type="Proteomes" id="UP000474676"/>
    </source>
</evidence>
<evidence type="ECO:0000313" key="2">
    <source>
        <dbReference type="EMBL" id="MST51734.1"/>
    </source>
</evidence>
<reference evidence="2 3" key="1">
    <citation type="submission" date="2019-08" db="EMBL/GenBank/DDBJ databases">
        <title>In-depth cultivation of the pig gut microbiome towards novel bacterial diversity and tailored functional studies.</title>
        <authorList>
            <person name="Wylensek D."/>
            <person name="Hitch T.C.A."/>
            <person name="Clavel T."/>
        </authorList>
    </citation>
    <scope>NUCLEOTIDE SEQUENCE [LARGE SCALE GENOMIC DNA]</scope>
    <source>
        <strain evidence="2 3">WCA-MUC-591-APC-3H</strain>
    </source>
</reference>
<feature type="transmembrane region" description="Helical" evidence="1">
    <location>
        <begin position="236"/>
        <end position="255"/>
    </location>
</feature>
<dbReference type="Pfam" id="PF11449">
    <property type="entry name" value="ArsP_2"/>
    <property type="match status" value="1"/>
</dbReference>
<accession>A0A6L5Y4K8</accession>
<dbReference type="Proteomes" id="UP000474676">
    <property type="component" value="Unassembled WGS sequence"/>
</dbReference>
<feature type="transmembrane region" description="Helical" evidence="1">
    <location>
        <begin position="208"/>
        <end position="230"/>
    </location>
</feature>
<gene>
    <name evidence="2" type="ORF">FYJ64_05335</name>
</gene>
<dbReference type="NCBIfam" id="NF037962">
    <property type="entry name" value="arsenic_eff"/>
    <property type="match status" value="2"/>
</dbReference>
<feature type="transmembrane region" description="Helical" evidence="1">
    <location>
        <begin position="170"/>
        <end position="187"/>
    </location>
</feature>
<name>A0A6L5Y4K8_9FIRM</name>
<dbReference type="EMBL" id="VUMZ01000004">
    <property type="protein sequence ID" value="MST51734.1"/>
    <property type="molecule type" value="Genomic_DNA"/>
</dbReference>
<protein>
    <recommendedName>
        <fullName evidence="4">Permease</fullName>
    </recommendedName>
</protein>
<feature type="transmembrane region" description="Helical" evidence="1">
    <location>
        <begin position="267"/>
        <end position="287"/>
    </location>
</feature>
<organism evidence="2 3">
    <name type="scientific">Hornefia butyriciproducens</name>
    <dbReference type="NCBI Taxonomy" id="2652293"/>
    <lineage>
        <taxon>Bacteria</taxon>
        <taxon>Bacillati</taxon>
        <taxon>Bacillota</taxon>
        <taxon>Clostridia</taxon>
        <taxon>Peptostreptococcales</taxon>
        <taxon>Anaerovoracaceae</taxon>
        <taxon>Hornefia</taxon>
    </lineage>
</organism>
<sequence>MWSFMKEAIIEAAVDSVKLVPFLFVTYLVMGALERAAGRHARAVIQEAGKVGPIWGGLLGAIPQCGFSAAATYFYVGKVVTLGTLISIYLSTSDEMLPIFISEKVPVGTIVSIMAAKVIIGVISGYAVEFFFGWLARRRRVPKGYDGESGPGCGCGCGTGLFIESVQKTLQVFAFILLVSIVIGCAIEAVGHQAISGLFQDLPVAGELIAALVGLIPNCAASVVITQMYLEGVIGAGPMMSGLLCSAGVGLLVLIRENHHWKQDGMVIGILYVVSVFWGVVIEVLGISF</sequence>
<keyword evidence="1" id="KW-1133">Transmembrane helix</keyword>
<comment type="caution">
    <text evidence="2">The sequence shown here is derived from an EMBL/GenBank/DDBJ whole genome shotgun (WGS) entry which is preliminary data.</text>
</comment>
<proteinExistence type="predicted"/>
<feature type="transmembrane region" description="Helical" evidence="1">
    <location>
        <begin position="113"/>
        <end position="136"/>
    </location>
</feature>
<keyword evidence="1" id="KW-0472">Membrane</keyword>
<keyword evidence="1" id="KW-0812">Transmembrane</keyword>
<evidence type="ECO:0008006" key="4">
    <source>
        <dbReference type="Google" id="ProtNLM"/>
    </source>
</evidence>
<dbReference type="AlphaFoldDB" id="A0A6L5Y4K8"/>
<dbReference type="InterPro" id="IPR021552">
    <property type="entry name" value="ArsP_2"/>
</dbReference>